<dbReference type="GO" id="GO:0005525">
    <property type="term" value="F:GTP binding"/>
    <property type="evidence" value="ECO:0007669"/>
    <property type="project" value="InterPro"/>
</dbReference>
<feature type="non-terminal residue" evidence="3">
    <location>
        <position position="173"/>
    </location>
</feature>
<dbReference type="PANTHER" id="PTHR32120:SF11">
    <property type="entry name" value="SMALL RIBOSOMAL SUBUNIT BIOGENESIS GTPASE RSGA 1, MITOCHONDRIAL-RELATED"/>
    <property type="match status" value="1"/>
</dbReference>
<dbReference type="SUPFAM" id="SSF50249">
    <property type="entry name" value="Nucleic acid-binding proteins"/>
    <property type="match status" value="1"/>
</dbReference>
<dbReference type="EMBL" id="BARS01037228">
    <property type="protein sequence ID" value="GAG23947.1"/>
    <property type="molecule type" value="Genomic_DNA"/>
</dbReference>
<evidence type="ECO:0000256" key="1">
    <source>
        <dbReference type="SAM" id="MobiDB-lite"/>
    </source>
</evidence>
<evidence type="ECO:0000259" key="2">
    <source>
        <dbReference type="Pfam" id="PF03193"/>
    </source>
</evidence>
<dbReference type="GO" id="GO:0003924">
    <property type="term" value="F:GTPase activity"/>
    <property type="evidence" value="ECO:0007669"/>
    <property type="project" value="InterPro"/>
</dbReference>
<dbReference type="InterPro" id="IPR027417">
    <property type="entry name" value="P-loop_NTPase"/>
</dbReference>
<name>X0WL66_9ZZZZ</name>
<dbReference type="Pfam" id="PF03193">
    <property type="entry name" value="RsgA_GTPase"/>
    <property type="match status" value="1"/>
</dbReference>
<dbReference type="InterPro" id="IPR004881">
    <property type="entry name" value="Ribosome_biogen_GTPase_RsgA"/>
</dbReference>
<accession>X0WL66</accession>
<dbReference type="Gene3D" id="2.40.50.140">
    <property type="entry name" value="Nucleic acid-binding proteins"/>
    <property type="match status" value="1"/>
</dbReference>
<feature type="compositionally biased region" description="Basic and acidic residues" evidence="1">
    <location>
        <begin position="36"/>
        <end position="46"/>
    </location>
</feature>
<dbReference type="InterPro" id="IPR012340">
    <property type="entry name" value="NA-bd_OB-fold"/>
</dbReference>
<evidence type="ECO:0000313" key="3">
    <source>
        <dbReference type="EMBL" id="GAG23947.1"/>
    </source>
</evidence>
<dbReference type="AlphaFoldDB" id="X0WL66"/>
<gene>
    <name evidence="3" type="ORF">S01H1_57111</name>
</gene>
<feature type="domain" description="EngC GTPase" evidence="2">
    <location>
        <begin position="114"/>
        <end position="171"/>
    </location>
</feature>
<dbReference type="PANTHER" id="PTHR32120">
    <property type="entry name" value="SMALL RIBOSOMAL SUBUNIT BIOGENESIS GTPASE RSGA"/>
    <property type="match status" value="1"/>
</dbReference>
<comment type="caution">
    <text evidence="3">The sequence shown here is derived from an EMBL/GenBank/DDBJ whole genome shotgun (WGS) entry which is preliminary data.</text>
</comment>
<proteinExistence type="predicted"/>
<sequence length="173" mass="19082">MTQRYEAGDLDGDPHLDRDALDAPRGKPRKVGTTSDDPRLDRHARSREGLLEGTVLSIGPGSCRVRSRDKEYACVLRGILTAKDSRRQTVLAVGDKVYFSLIGDGEGAIEQVGARRTILTRRGTGPRSRLQHIMAANVDRVVVVVSTREPSFRPRLIDRYLVAAEYGELEAAV</sequence>
<organism evidence="3">
    <name type="scientific">marine sediment metagenome</name>
    <dbReference type="NCBI Taxonomy" id="412755"/>
    <lineage>
        <taxon>unclassified sequences</taxon>
        <taxon>metagenomes</taxon>
        <taxon>ecological metagenomes</taxon>
    </lineage>
</organism>
<dbReference type="Gene3D" id="3.40.50.300">
    <property type="entry name" value="P-loop containing nucleotide triphosphate hydrolases"/>
    <property type="match status" value="1"/>
</dbReference>
<dbReference type="InterPro" id="IPR010914">
    <property type="entry name" value="RsgA_GTPase_dom"/>
</dbReference>
<reference evidence="3" key="1">
    <citation type="journal article" date="2014" name="Front. Microbiol.">
        <title>High frequency of phylogenetically diverse reductive dehalogenase-homologous genes in deep subseafloor sedimentary metagenomes.</title>
        <authorList>
            <person name="Kawai M."/>
            <person name="Futagami T."/>
            <person name="Toyoda A."/>
            <person name="Takaki Y."/>
            <person name="Nishi S."/>
            <person name="Hori S."/>
            <person name="Arai W."/>
            <person name="Tsubouchi T."/>
            <person name="Morono Y."/>
            <person name="Uchiyama I."/>
            <person name="Ito T."/>
            <person name="Fujiyama A."/>
            <person name="Inagaki F."/>
            <person name="Takami H."/>
        </authorList>
    </citation>
    <scope>NUCLEOTIDE SEQUENCE</scope>
    <source>
        <strain evidence="3">Expedition CK06-06</strain>
    </source>
</reference>
<protein>
    <recommendedName>
        <fullName evidence="2">EngC GTPase domain-containing protein</fullName>
    </recommendedName>
</protein>
<feature type="compositionally biased region" description="Basic and acidic residues" evidence="1">
    <location>
        <begin position="12"/>
        <end position="25"/>
    </location>
</feature>
<feature type="region of interest" description="Disordered" evidence="1">
    <location>
        <begin position="1"/>
        <end position="46"/>
    </location>
</feature>